<accession>A0AA88GSK9</accession>
<feature type="region of interest" description="Disordered" evidence="1">
    <location>
        <begin position="171"/>
        <end position="192"/>
    </location>
</feature>
<dbReference type="RefSeq" id="XP_044550259.1">
    <property type="nucleotide sequence ID" value="XM_044692161.1"/>
</dbReference>
<sequence>MDRFLCHVCEFQNEHTPQEFQSLMIENISQRVQKGIDLLLVNIVKLMKSSKLSFSDKSRGSLNSHHHHTNYFLNYWIHENTFQSRDLLISKICSYISNSLIENNDESFQYMIIKTDDQHSSSELLKEFCELNSTSDPMNHHHNEYFQLLNKLFEHAIDNHAPNWMDQQPLATTSARSASTTATTTTTHHTTPSFYLNTPPTFYLNTPPTPPSFHSLFHLSKIYLHSK</sequence>
<organism evidence="2 3">
    <name type="scientific">Naegleria lovaniensis</name>
    <name type="common">Amoeba</name>
    <dbReference type="NCBI Taxonomy" id="51637"/>
    <lineage>
        <taxon>Eukaryota</taxon>
        <taxon>Discoba</taxon>
        <taxon>Heterolobosea</taxon>
        <taxon>Tetramitia</taxon>
        <taxon>Eutetramitia</taxon>
        <taxon>Vahlkampfiidae</taxon>
        <taxon>Naegleria</taxon>
    </lineage>
</organism>
<reference evidence="2 3" key="1">
    <citation type="journal article" date="2018" name="BMC Genomics">
        <title>The genome of Naegleria lovaniensis, the basis for a comparative approach to unravel pathogenicity factors of the human pathogenic amoeba N. fowleri.</title>
        <authorList>
            <person name="Liechti N."/>
            <person name="Schurch N."/>
            <person name="Bruggmann R."/>
            <person name="Wittwer M."/>
        </authorList>
    </citation>
    <scope>NUCLEOTIDE SEQUENCE [LARGE SCALE GENOMIC DNA]</scope>
    <source>
        <strain evidence="2 3">ATCC 30569</strain>
    </source>
</reference>
<dbReference type="Proteomes" id="UP000816034">
    <property type="component" value="Unassembled WGS sequence"/>
</dbReference>
<proteinExistence type="predicted"/>
<feature type="compositionally biased region" description="Low complexity" evidence="1">
    <location>
        <begin position="171"/>
        <end position="191"/>
    </location>
</feature>
<comment type="caution">
    <text evidence="2">The sequence shown here is derived from an EMBL/GenBank/DDBJ whole genome shotgun (WGS) entry which is preliminary data.</text>
</comment>
<evidence type="ECO:0000256" key="1">
    <source>
        <dbReference type="SAM" id="MobiDB-lite"/>
    </source>
</evidence>
<name>A0AA88GSK9_NAELO</name>
<dbReference type="GeneID" id="68095168"/>
<protein>
    <submittedName>
        <fullName evidence="2">Uncharacterized protein</fullName>
    </submittedName>
</protein>
<dbReference type="EMBL" id="PYSW02000016">
    <property type="protein sequence ID" value="KAG2386267.1"/>
    <property type="molecule type" value="Genomic_DNA"/>
</dbReference>
<evidence type="ECO:0000313" key="2">
    <source>
        <dbReference type="EMBL" id="KAG2386267.1"/>
    </source>
</evidence>
<evidence type="ECO:0000313" key="3">
    <source>
        <dbReference type="Proteomes" id="UP000816034"/>
    </source>
</evidence>
<keyword evidence="3" id="KW-1185">Reference proteome</keyword>
<dbReference type="AlphaFoldDB" id="A0AA88GSK9"/>
<gene>
    <name evidence="2" type="ORF">C9374_002713</name>
</gene>